<protein>
    <submittedName>
        <fullName evidence="4">Mannitol dehydrogenase family protein</fullName>
    </submittedName>
</protein>
<dbReference type="PRINTS" id="PR00084">
    <property type="entry name" value="MTLDHDRGNASE"/>
</dbReference>
<feature type="domain" description="Mannitol dehydrogenase N-terminal" evidence="2">
    <location>
        <begin position="22"/>
        <end position="260"/>
    </location>
</feature>
<evidence type="ECO:0000313" key="5">
    <source>
        <dbReference type="Proteomes" id="UP000664779"/>
    </source>
</evidence>
<evidence type="ECO:0000256" key="1">
    <source>
        <dbReference type="ARBA" id="ARBA00023002"/>
    </source>
</evidence>
<dbReference type="InterPro" id="IPR036291">
    <property type="entry name" value="NAD(P)-bd_dom_sf"/>
</dbReference>
<dbReference type="InterPro" id="IPR013328">
    <property type="entry name" value="6PGD_dom2"/>
</dbReference>
<keyword evidence="1" id="KW-0560">Oxidoreductase</keyword>
<feature type="domain" description="Mannitol dehydrogenase C-terminal" evidence="3">
    <location>
        <begin position="281"/>
        <end position="458"/>
    </location>
</feature>
<gene>
    <name evidence="4" type="ORF">J0X15_02960</name>
</gene>
<dbReference type="Pfam" id="PF08125">
    <property type="entry name" value="Mannitol_dh_C"/>
    <property type="match status" value="1"/>
</dbReference>
<dbReference type="Gene3D" id="1.10.1040.10">
    <property type="entry name" value="N-(1-d-carboxylethyl)-l-norvaline Dehydrogenase, domain 2"/>
    <property type="match status" value="1"/>
</dbReference>
<dbReference type="SUPFAM" id="SSF48179">
    <property type="entry name" value="6-phosphogluconate dehydrogenase C-terminal domain-like"/>
    <property type="match status" value="1"/>
</dbReference>
<accession>A0A939EK74</accession>
<dbReference type="PANTHER" id="PTHR43362">
    <property type="entry name" value="MANNITOL DEHYDROGENASE DSF1-RELATED"/>
    <property type="match status" value="1"/>
</dbReference>
<proteinExistence type="predicted"/>
<evidence type="ECO:0000259" key="2">
    <source>
        <dbReference type="Pfam" id="PF01232"/>
    </source>
</evidence>
<dbReference type="AlphaFoldDB" id="A0A939EK74"/>
<dbReference type="InterPro" id="IPR013118">
    <property type="entry name" value="Mannitol_DH_C"/>
</dbReference>
<dbReference type="EMBL" id="JAFLNF010000001">
    <property type="protein sequence ID" value="MBO0344170.1"/>
    <property type="molecule type" value="Genomic_DNA"/>
</dbReference>
<reference evidence="4" key="1">
    <citation type="submission" date="2021-03" db="EMBL/GenBank/DDBJ databases">
        <title>Roseibium sp. CAU 1637 isolated from Incheon.</title>
        <authorList>
            <person name="Kim W."/>
        </authorList>
    </citation>
    <scope>NUCLEOTIDE SEQUENCE</scope>
    <source>
        <strain evidence="4">CAU 1637</strain>
    </source>
</reference>
<dbReference type="InterPro" id="IPR050988">
    <property type="entry name" value="Mannitol_DH/Oxidoreductase"/>
</dbReference>
<organism evidence="4 5">
    <name type="scientific">Roseibium limicola</name>
    <dbReference type="NCBI Taxonomy" id="2816037"/>
    <lineage>
        <taxon>Bacteria</taxon>
        <taxon>Pseudomonadati</taxon>
        <taxon>Pseudomonadota</taxon>
        <taxon>Alphaproteobacteria</taxon>
        <taxon>Hyphomicrobiales</taxon>
        <taxon>Stappiaceae</taxon>
        <taxon>Roseibium</taxon>
    </lineage>
</organism>
<evidence type="ECO:0000259" key="3">
    <source>
        <dbReference type="Pfam" id="PF08125"/>
    </source>
</evidence>
<keyword evidence="5" id="KW-1185">Reference proteome</keyword>
<dbReference type="Gene3D" id="3.40.50.720">
    <property type="entry name" value="NAD(P)-binding Rossmann-like Domain"/>
    <property type="match status" value="1"/>
</dbReference>
<dbReference type="PANTHER" id="PTHR43362:SF1">
    <property type="entry name" value="MANNITOL DEHYDROGENASE 2-RELATED"/>
    <property type="match status" value="1"/>
</dbReference>
<dbReference type="InterPro" id="IPR000669">
    <property type="entry name" value="Mannitol_DH"/>
</dbReference>
<dbReference type="InterPro" id="IPR013131">
    <property type="entry name" value="Mannitol_DH_N"/>
</dbReference>
<dbReference type="GO" id="GO:0016616">
    <property type="term" value="F:oxidoreductase activity, acting on the CH-OH group of donors, NAD or NADP as acceptor"/>
    <property type="evidence" value="ECO:0007669"/>
    <property type="project" value="TreeGrafter"/>
</dbReference>
<name>A0A939EK74_9HYPH</name>
<comment type="caution">
    <text evidence="4">The sequence shown here is derived from an EMBL/GenBank/DDBJ whole genome shotgun (WGS) entry which is preliminary data.</text>
</comment>
<dbReference type="InterPro" id="IPR008927">
    <property type="entry name" value="6-PGluconate_DH-like_C_sf"/>
</dbReference>
<evidence type="ECO:0000313" key="4">
    <source>
        <dbReference type="EMBL" id="MBO0344170.1"/>
    </source>
</evidence>
<dbReference type="Proteomes" id="UP000664779">
    <property type="component" value="Unassembled WGS sequence"/>
</dbReference>
<dbReference type="Pfam" id="PF01232">
    <property type="entry name" value="Mannitol_dh"/>
    <property type="match status" value="1"/>
</dbReference>
<sequence>MEAGLPAELPRLTRKAAKPVPGIVHLGLGAFFRAHGALYIEEAMQASGGDWGIIGVSLQSSAMHDRLAPQDFVYTAQELGPNGEQLHQVGVVTDVLVARQDPDAVLATLADPGIRLVTLTITEKGYCHDPATGRLNMAHPDISHDLDSEHPVSSIGFLVQALARRRDAGLPPFTVLSCDNLPDNGRLLRGIVLEFAGKLDADLAHWIAEEGRFPSSMVDRIVPATKPEDIDALATKTGVLDEAPVLHEPFRQWVIEDDFVEAYGADARPDFGAVGVELVANITPYEDMKIRMLNGTHSSLAYLGYLAGYETISETVADPVFAEFVTHLWRHEIMPSFTPPPGVDLKAYAEALFQRYANPAIRHRTWQIAMDGSQKLPQRLLGTVRDNLADRRDCLGLSTAIAAWMIYVGGTDLDGKPIDVRDPLADKLKALSDSGTTPGEKVVALLSVEEIFDPQLVKGLRLHVESAYILLSMDGVRPVLEHMA</sequence>
<dbReference type="SUPFAM" id="SSF51735">
    <property type="entry name" value="NAD(P)-binding Rossmann-fold domains"/>
    <property type="match status" value="1"/>
</dbReference>